<accession>A0ACC3BBF2</accession>
<organism evidence="1 2">
    <name type="scientific">Aspergillus melleus</name>
    <dbReference type="NCBI Taxonomy" id="138277"/>
    <lineage>
        <taxon>Eukaryota</taxon>
        <taxon>Fungi</taxon>
        <taxon>Dikarya</taxon>
        <taxon>Ascomycota</taxon>
        <taxon>Pezizomycotina</taxon>
        <taxon>Eurotiomycetes</taxon>
        <taxon>Eurotiomycetidae</taxon>
        <taxon>Eurotiales</taxon>
        <taxon>Aspergillaceae</taxon>
        <taxon>Aspergillus</taxon>
        <taxon>Aspergillus subgen. Circumdati</taxon>
    </lineage>
</organism>
<name>A0ACC3BBF2_9EURO</name>
<dbReference type="EMBL" id="JAOPJF010000010">
    <property type="protein sequence ID" value="KAK1147815.1"/>
    <property type="molecule type" value="Genomic_DNA"/>
</dbReference>
<reference evidence="1 2" key="1">
    <citation type="journal article" date="2023" name="ACS Omega">
        <title>Identification of the Neoaspergillic Acid Biosynthesis Gene Cluster by Establishing an In Vitro CRISPR-Ribonucleoprotein Genetic System in Aspergillus melleus.</title>
        <authorList>
            <person name="Yuan B."/>
            <person name="Grau M.F."/>
            <person name="Murata R.M."/>
            <person name="Torok T."/>
            <person name="Venkateswaran K."/>
            <person name="Stajich J.E."/>
            <person name="Wang C.C.C."/>
        </authorList>
    </citation>
    <scope>NUCLEOTIDE SEQUENCE [LARGE SCALE GENOMIC DNA]</scope>
    <source>
        <strain evidence="1 2">IMV 1140</strain>
    </source>
</reference>
<sequence>MWRIAEWKSKHRLWFSDGKPVDAVRPIDNFETQAGLSSRLIVDKLGFLDLTEIPSVTTVALDANGSVVRSALNDNPDTNQPMDLSIQINEDTKTMAIRIILPEEACSGEDIDYLYIHPRTPSTTIRLKPLPNLSPAEIKFIRSMIRNSYIPYQNIPPSAGGKDKITITRLGKRFFPFTTHSFELAICIYDWTTASFVRNVLFKIFEYTPQLEDLSSTPPSLNPLDLESIAYQIYTSNWESYTPDNKAYMNSFMMTPASSLSEVTTQLNKTAPQVHRLSDIQNRIMSLAVSSLPRMSVYKRPVVYSGQPDMRQLSLDQFGVVFREPAVNSERGPLRIDLDVFLTEYMSPGKTLTTKAFMSFTDEKSTAMGYSNGLLLVAHPPRGSAVWEGMSLVTPLAVDGQIEYTFLPGTRFLVEGVHREEEAGREIVVVELRVVVRVEG</sequence>
<evidence type="ECO:0000313" key="1">
    <source>
        <dbReference type="EMBL" id="KAK1147815.1"/>
    </source>
</evidence>
<gene>
    <name evidence="1" type="ORF">N8T08_000328</name>
</gene>
<evidence type="ECO:0000313" key="2">
    <source>
        <dbReference type="Proteomes" id="UP001177260"/>
    </source>
</evidence>
<comment type="caution">
    <text evidence="1">The sequence shown here is derived from an EMBL/GenBank/DDBJ whole genome shotgun (WGS) entry which is preliminary data.</text>
</comment>
<proteinExistence type="predicted"/>
<keyword evidence="2" id="KW-1185">Reference proteome</keyword>
<protein>
    <submittedName>
        <fullName evidence="1">Uncharacterized protein</fullName>
    </submittedName>
</protein>
<dbReference type="Proteomes" id="UP001177260">
    <property type="component" value="Unassembled WGS sequence"/>
</dbReference>